<proteinExistence type="predicted"/>
<dbReference type="AlphaFoldDB" id="A0A1Y3B8E9"/>
<dbReference type="InterPro" id="IPR032384">
    <property type="entry name" value="Kif23_Arf-bd"/>
</dbReference>
<reference evidence="2 3" key="1">
    <citation type="submission" date="2017-03" db="EMBL/GenBank/DDBJ databases">
        <title>Genome Survey of Euroglyphus maynei.</title>
        <authorList>
            <person name="Arlian L.G."/>
            <person name="Morgan M.S."/>
            <person name="Rider S.D."/>
        </authorList>
    </citation>
    <scope>NUCLEOTIDE SEQUENCE [LARGE SCALE GENOMIC DNA]</scope>
    <source>
        <strain evidence="2">Arlian Lab</strain>
        <tissue evidence="2">Whole body</tissue>
    </source>
</reference>
<comment type="caution">
    <text evidence="2">The sequence shown here is derived from an EMBL/GenBank/DDBJ whole genome shotgun (WGS) entry which is preliminary data.</text>
</comment>
<sequence length="79" mass="8638">MGTIMKPVIKNKKSVKHLKTSDFTNRRSGISKYALIHHEANDSGSIQTKIFKGNVIPSSAGGAQVIFNDVELLKQTSPQ</sequence>
<dbReference type="InterPro" id="IPR038105">
    <property type="entry name" value="Kif23_Arf-bd_sf"/>
</dbReference>
<protein>
    <recommendedName>
        <fullName evidence="1">Kinesin-like protein Kif23 Arf6-interacting domain-containing protein</fullName>
    </recommendedName>
</protein>
<dbReference type="Pfam" id="PF16540">
    <property type="entry name" value="MKLP1_Arf_bdg"/>
    <property type="match status" value="1"/>
</dbReference>
<name>A0A1Y3B8E9_EURMA</name>
<accession>A0A1Y3B8E9</accession>
<keyword evidence="3" id="KW-1185">Reference proteome</keyword>
<organism evidence="2 3">
    <name type="scientific">Euroglyphus maynei</name>
    <name type="common">Mayne's house dust mite</name>
    <dbReference type="NCBI Taxonomy" id="6958"/>
    <lineage>
        <taxon>Eukaryota</taxon>
        <taxon>Metazoa</taxon>
        <taxon>Ecdysozoa</taxon>
        <taxon>Arthropoda</taxon>
        <taxon>Chelicerata</taxon>
        <taxon>Arachnida</taxon>
        <taxon>Acari</taxon>
        <taxon>Acariformes</taxon>
        <taxon>Sarcoptiformes</taxon>
        <taxon>Astigmata</taxon>
        <taxon>Psoroptidia</taxon>
        <taxon>Analgoidea</taxon>
        <taxon>Pyroglyphidae</taxon>
        <taxon>Pyroglyphinae</taxon>
        <taxon>Euroglyphus</taxon>
    </lineage>
</organism>
<evidence type="ECO:0000313" key="3">
    <source>
        <dbReference type="Proteomes" id="UP000194236"/>
    </source>
</evidence>
<evidence type="ECO:0000259" key="1">
    <source>
        <dbReference type="Pfam" id="PF16540"/>
    </source>
</evidence>
<dbReference type="OrthoDB" id="8123163at2759"/>
<dbReference type="Gene3D" id="2.60.40.4330">
    <property type="entry name" value="Kinesin-like protein Kif23, Arf6-interacting domain"/>
    <property type="match status" value="1"/>
</dbReference>
<dbReference type="EMBL" id="MUJZ01037409">
    <property type="protein sequence ID" value="OTF76457.1"/>
    <property type="molecule type" value="Genomic_DNA"/>
</dbReference>
<evidence type="ECO:0000313" key="2">
    <source>
        <dbReference type="EMBL" id="OTF76457.1"/>
    </source>
</evidence>
<gene>
    <name evidence="2" type="ORF">BLA29_015179</name>
</gene>
<dbReference type="Proteomes" id="UP000194236">
    <property type="component" value="Unassembled WGS sequence"/>
</dbReference>
<feature type="domain" description="Kinesin-like protein Kif23 Arf6-interacting" evidence="1">
    <location>
        <begin position="1"/>
        <end position="79"/>
    </location>
</feature>